<reference evidence="1" key="1">
    <citation type="submission" date="2018-05" db="EMBL/GenBank/DDBJ databases">
        <authorList>
            <person name="Lanie J.A."/>
            <person name="Ng W.-L."/>
            <person name="Kazmierczak K.M."/>
            <person name="Andrzejewski T.M."/>
            <person name="Davidsen T.M."/>
            <person name="Wayne K.J."/>
            <person name="Tettelin H."/>
            <person name="Glass J.I."/>
            <person name="Rusch D."/>
            <person name="Podicherti R."/>
            <person name="Tsui H.-C.T."/>
            <person name="Winkler M.E."/>
        </authorList>
    </citation>
    <scope>NUCLEOTIDE SEQUENCE</scope>
</reference>
<proteinExistence type="predicted"/>
<name>A0A382EC44_9ZZZZ</name>
<evidence type="ECO:0000313" key="1">
    <source>
        <dbReference type="EMBL" id="SVB48356.1"/>
    </source>
</evidence>
<feature type="non-terminal residue" evidence="1">
    <location>
        <position position="1"/>
    </location>
</feature>
<gene>
    <name evidence="1" type="ORF">METZ01_LOCUS201210</name>
</gene>
<dbReference type="EMBL" id="UINC01043806">
    <property type="protein sequence ID" value="SVB48356.1"/>
    <property type="molecule type" value="Genomic_DNA"/>
</dbReference>
<feature type="non-terminal residue" evidence="1">
    <location>
        <position position="23"/>
    </location>
</feature>
<organism evidence="1">
    <name type="scientific">marine metagenome</name>
    <dbReference type="NCBI Taxonomy" id="408172"/>
    <lineage>
        <taxon>unclassified sequences</taxon>
        <taxon>metagenomes</taxon>
        <taxon>ecological metagenomes</taxon>
    </lineage>
</organism>
<sequence length="23" mass="2642">LLSIFMNLKKFIASILTTIWSTT</sequence>
<accession>A0A382EC44</accession>
<protein>
    <submittedName>
        <fullName evidence="1">Uncharacterized protein</fullName>
    </submittedName>
</protein>
<dbReference type="AlphaFoldDB" id="A0A382EC44"/>